<dbReference type="InterPro" id="IPR015946">
    <property type="entry name" value="KH_dom-like_a/b"/>
</dbReference>
<evidence type="ECO:0000256" key="3">
    <source>
        <dbReference type="ARBA" id="ARBA00022884"/>
    </source>
</evidence>
<dbReference type="PROSITE" id="PS50823">
    <property type="entry name" value="KH_TYPE_2"/>
    <property type="match status" value="1"/>
</dbReference>
<dbReference type="Proteomes" id="UP001465755">
    <property type="component" value="Unassembled WGS sequence"/>
</dbReference>
<evidence type="ECO:0000313" key="9">
    <source>
        <dbReference type="Proteomes" id="UP001465755"/>
    </source>
</evidence>
<dbReference type="NCBIfam" id="TIGR00231">
    <property type="entry name" value="small_GTP"/>
    <property type="match status" value="1"/>
</dbReference>
<organism evidence="8 9">
    <name type="scientific">Symbiochloris irregularis</name>
    <dbReference type="NCBI Taxonomy" id="706552"/>
    <lineage>
        <taxon>Eukaryota</taxon>
        <taxon>Viridiplantae</taxon>
        <taxon>Chlorophyta</taxon>
        <taxon>core chlorophytes</taxon>
        <taxon>Trebouxiophyceae</taxon>
        <taxon>Trebouxiales</taxon>
        <taxon>Trebouxiaceae</taxon>
        <taxon>Symbiochloris</taxon>
    </lineage>
</organism>
<dbReference type="Gene3D" id="3.30.300.20">
    <property type="match status" value="1"/>
</dbReference>
<feature type="region of interest" description="Disordered" evidence="6">
    <location>
        <begin position="1"/>
        <end position="33"/>
    </location>
</feature>
<keyword evidence="2" id="KW-0547">Nucleotide-binding</keyword>
<comment type="similarity">
    <text evidence="1">Belongs to the TRAFAC class TrmE-Era-EngA-EngB-Septin-like GTPase superfamily. Era GTPase family.</text>
</comment>
<evidence type="ECO:0000256" key="1">
    <source>
        <dbReference type="ARBA" id="ARBA00007921"/>
    </source>
</evidence>
<dbReference type="GO" id="GO:0000028">
    <property type="term" value="P:ribosomal small subunit assembly"/>
    <property type="evidence" value="ECO:0007669"/>
    <property type="project" value="TreeGrafter"/>
</dbReference>
<dbReference type="SUPFAM" id="SSF52540">
    <property type="entry name" value="P-loop containing nucleoside triphosphate hydrolases"/>
    <property type="match status" value="1"/>
</dbReference>
<evidence type="ECO:0000256" key="5">
    <source>
        <dbReference type="PROSITE-ProRule" id="PRU00118"/>
    </source>
</evidence>
<keyword evidence="3 5" id="KW-0694">RNA-binding</keyword>
<evidence type="ECO:0000256" key="2">
    <source>
        <dbReference type="ARBA" id="ARBA00022741"/>
    </source>
</evidence>
<dbReference type="PANTHER" id="PTHR42698">
    <property type="entry name" value="GTPASE ERA"/>
    <property type="match status" value="1"/>
</dbReference>
<gene>
    <name evidence="8" type="ORF">WJX73_008810</name>
</gene>
<evidence type="ECO:0000256" key="6">
    <source>
        <dbReference type="SAM" id="MobiDB-lite"/>
    </source>
</evidence>
<dbReference type="InterPro" id="IPR005662">
    <property type="entry name" value="GTPase_Era-like"/>
</dbReference>
<dbReference type="GO" id="GO:0043024">
    <property type="term" value="F:ribosomal small subunit binding"/>
    <property type="evidence" value="ECO:0007669"/>
    <property type="project" value="TreeGrafter"/>
</dbReference>
<reference evidence="8 9" key="1">
    <citation type="journal article" date="2024" name="Nat. Commun.">
        <title>Phylogenomics reveals the evolutionary origins of lichenization in chlorophyte algae.</title>
        <authorList>
            <person name="Puginier C."/>
            <person name="Libourel C."/>
            <person name="Otte J."/>
            <person name="Skaloud P."/>
            <person name="Haon M."/>
            <person name="Grisel S."/>
            <person name="Petersen M."/>
            <person name="Berrin J.G."/>
            <person name="Delaux P.M."/>
            <person name="Dal Grande F."/>
            <person name="Keller J."/>
        </authorList>
    </citation>
    <scope>NUCLEOTIDE SEQUENCE [LARGE SCALE GENOMIC DNA]</scope>
    <source>
        <strain evidence="8 9">SAG 2036</strain>
    </source>
</reference>
<dbReference type="PRINTS" id="PR00326">
    <property type="entry name" value="GTP1OBG"/>
</dbReference>
<dbReference type="InterPro" id="IPR009019">
    <property type="entry name" value="KH_sf_prok-type"/>
</dbReference>
<dbReference type="GO" id="GO:0005525">
    <property type="term" value="F:GTP binding"/>
    <property type="evidence" value="ECO:0007669"/>
    <property type="project" value="UniProtKB-KW"/>
</dbReference>
<accession>A0AAW1Q006</accession>
<dbReference type="SUPFAM" id="SSF54814">
    <property type="entry name" value="Prokaryotic type KH domain (KH-domain type II)"/>
    <property type="match status" value="1"/>
</dbReference>
<keyword evidence="4" id="KW-0342">GTP-binding</keyword>
<evidence type="ECO:0000259" key="7">
    <source>
        <dbReference type="PROSITE" id="PS50823"/>
    </source>
</evidence>
<dbReference type="AlphaFoldDB" id="A0AAW1Q006"/>
<dbReference type="InterPro" id="IPR005225">
    <property type="entry name" value="Small_GTP-bd"/>
</dbReference>
<dbReference type="GO" id="GO:0019843">
    <property type="term" value="F:rRNA binding"/>
    <property type="evidence" value="ECO:0007669"/>
    <property type="project" value="TreeGrafter"/>
</dbReference>
<evidence type="ECO:0000313" key="8">
    <source>
        <dbReference type="EMBL" id="KAK9814006.1"/>
    </source>
</evidence>
<feature type="domain" description="KH type-2" evidence="7">
    <location>
        <begin position="235"/>
        <end position="312"/>
    </location>
</feature>
<name>A0AAW1Q006_9CHLO</name>
<dbReference type="Gene3D" id="3.40.50.300">
    <property type="entry name" value="P-loop containing nucleotide triphosphate hydrolases"/>
    <property type="match status" value="1"/>
</dbReference>
<dbReference type="CDD" id="cd22534">
    <property type="entry name" value="KH-II_Era"/>
    <property type="match status" value="1"/>
</dbReference>
<sequence>MPAGRRISRTNDKVVPSGSGSAEIYLGGRQKRGRQLAETVLEPDGEDDEDELSTSLLLEGDDLGDDPPGHRSGYVAVLGRPNAGKSTMLNALLGQKLSSVTHKAQTTRHRILTILSEPDYQMILLDTPGVMREERNQLDGKMMQNVRSARRDADILLALVDASDEPEQGLDLLQLSSDQSTSSLPVAVVLNKEVKQWIASKLPLGPTLYPKDDVADMPERFFVAEIIQEKIFQQYHEEVPYSSAVQVTSFQENEGRKDLIEVTVMVETASQRGIMIGAGGKALKRLGTTSRKDIEAFLGRPVFLDISVKVQDKWRKDSNQVMRFGY</sequence>
<dbReference type="HAMAP" id="MF_00367">
    <property type="entry name" value="GTPase_Era"/>
    <property type="match status" value="1"/>
</dbReference>
<proteinExistence type="inferred from homology"/>
<dbReference type="InterPro" id="IPR027417">
    <property type="entry name" value="P-loop_NTPase"/>
</dbReference>
<dbReference type="InterPro" id="IPR030388">
    <property type="entry name" value="G_ERA_dom"/>
</dbReference>
<keyword evidence="9" id="KW-1185">Reference proteome</keyword>
<dbReference type="PANTHER" id="PTHR42698:SF2">
    <property type="entry name" value="GTPASE ERA-LIKE, CHLOROPLASTIC"/>
    <property type="match status" value="1"/>
</dbReference>
<dbReference type="InterPro" id="IPR004044">
    <property type="entry name" value="KH_dom_type_2"/>
</dbReference>
<dbReference type="Pfam" id="PF07650">
    <property type="entry name" value="KH_2"/>
    <property type="match status" value="1"/>
</dbReference>
<protein>
    <recommendedName>
        <fullName evidence="7">KH type-2 domain-containing protein</fullName>
    </recommendedName>
</protein>
<dbReference type="EMBL" id="JALJOQ010000002">
    <property type="protein sequence ID" value="KAK9814006.1"/>
    <property type="molecule type" value="Genomic_DNA"/>
</dbReference>
<evidence type="ECO:0000256" key="4">
    <source>
        <dbReference type="ARBA" id="ARBA00023134"/>
    </source>
</evidence>
<comment type="caution">
    <text evidence="8">The sequence shown here is derived from an EMBL/GenBank/DDBJ whole genome shotgun (WGS) entry which is preliminary data.</text>
</comment>
<dbReference type="InterPro" id="IPR006073">
    <property type="entry name" value="GTP-bd"/>
</dbReference>
<dbReference type="CDD" id="cd04163">
    <property type="entry name" value="Era"/>
    <property type="match status" value="1"/>
</dbReference>
<dbReference type="Pfam" id="PF01926">
    <property type="entry name" value="MMR_HSR1"/>
    <property type="match status" value="1"/>
</dbReference>